<feature type="compositionally biased region" description="Basic and acidic residues" evidence="1">
    <location>
        <begin position="59"/>
        <end position="72"/>
    </location>
</feature>
<dbReference type="EMBL" id="CP033169">
    <property type="protein sequence ID" value="AYO30864.1"/>
    <property type="molecule type" value="Genomic_DNA"/>
</dbReference>
<feature type="region of interest" description="Disordered" evidence="1">
    <location>
        <begin position="244"/>
        <end position="272"/>
    </location>
</feature>
<protein>
    <submittedName>
        <fullName evidence="2">Uncharacterized protein</fullName>
    </submittedName>
</protein>
<evidence type="ECO:0000313" key="2">
    <source>
        <dbReference type="EMBL" id="AYO30864.1"/>
    </source>
</evidence>
<feature type="compositionally biased region" description="Low complexity" evidence="1">
    <location>
        <begin position="141"/>
        <end position="160"/>
    </location>
</feature>
<feature type="compositionally biased region" description="Polar residues" evidence="1">
    <location>
        <begin position="244"/>
        <end position="268"/>
    </location>
</feature>
<dbReference type="KEGG" id="bacg:D2962_09755"/>
<dbReference type="AlphaFoldDB" id="A0A3G2R5P1"/>
<dbReference type="RefSeq" id="WP_122014879.1">
    <property type="nucleotide sequence ID" value="NZ_CP033169.1"/>
</dbReference>
<proteinExistence type="predicted"/>
<gene>
    <name evidence="2" type="ORF">D2962_09755</name>
</gene>
<feature type="compositionally biased region" description="Low complexity" evidence="1">
    <location>
        <begin position="84"/>
        <end position="107"/>
    </location>
</feature>
<reference evidence="2 3" key="1">
    <citation type="submission" date="2018-10" db="EMBL/GenBank/DDBJ databases">
        <authorList>
            <person name="Zhang X."/>
        </authorList>
    </citation>
    <scope>NUCLEOTIDE SEQUENCE [LARGE SCALE GENOMIC DNA]</scope>
    <source>
        <strain evidence="2 3">SK-G1</strain>
    </source>
</reference>
<organism evidence="2 3">
    <name type="scientific">Biomaibacter acetigenes</name>
    <dbReference type="NCBI Taxonomy" id="2316383"/>
    <lineage>
        <taxon>Bacteria</taxon>
        <taxon>Bacillati</taxon>
        <taxon>Bacillota</taxon>
        <taxon>Clostridia</taxon>
        <taxon>Thermosediminibacterales</taxon>
        <taxon>Tepidanaerobacteraceae</taxon>
        <taxon>Biomaibacter</taxon>
    </lineage>
</organism>
<evidence type="ECO:0000256" key="1">
    <source>
        <dbReference type="SAM" id="MobiDB-lite"/>
    </source>
</evidence>
<evidence type="ECO:0000313" key="3">
    <source>
        <dbReference type="Proteomes" id="UP000280960"/>
    </source>
</evidence>
<feature type="compositionally biased region" description="Low complexity" evidence="1">
    <location>
        <begin position="116"/>
        <end position="132"/>
    </location>
</feature>
<dbReference type="Proteomes" id="UP000280960">
    <property type="component" value="Chromosome"/>
</dbReference>
<name>A0A3G2R5P1_9FIRM</name>
<accession>A0A3G2R5P1</accession>
<feature type="region of interest" description="Disordered" evidence="1">
    <location>
        <begin position="1"/>
        <end position="164"/>
    </location>
</feature>
<keyword evidence="3" id="KW-1185">Reference proteome</keyword>
<feature type="compositionally biased region" description="Low complexity" evidence="1">
    <location>
        <begin position="27"/>
        <end position="42"/>
    </location>
</feature>
<sequence>MANSNLDGKTLRKTVLKERIGSYKNPSSSSTDSITSTSSTSSLEAQMKKNSEAWYRTSDPAEKERLHQENLKIAKQLGLTYNPGTGTYSKSGTVSSTTSKTSTEKGGPNSGWSLYTSTTSNKSGSSGSGTLTSKERSDPNSVKPPITTTKTTVSVPAAKASTPTSSGVAVRSTFEPQGLKVDFDSSTGVIRVYDPKTGHSATIDKNNYKIINGKAYIAPNVAQNVKNTISSGKYTLPGYGSSLTKSPTAPGSSGTIVSGTAGKGTSTDVPKGTLEDYYKDETAQLKKYMEQQTAINQRYFEQQQQQINTFIQQMNNYMSQLSDAGLAMLRQYQEQYEQAIAQLRQYLQPSTEIPESVKVALDVLDKQLNENIRQINNILNERGVYNSSIAADRIKQAQDAIGTEKAQLLAQWLDDQHKQMFQAAMQMANMQAQYAANYANLYSQAYMQPLQQGMSLASNIYGLQSNLAQQQYQAQSALAETGLTIANQIYETFVKGKQAEKQAEQEAQQKADQLAWEQLKWAGEQALRQAQLQETQRHNIAMERKPSGSSYPSAAYIKLMQELQAAQEKTAHDKAVADFAVKYTLDPVTAKWIYDNQDYIRQNPDWALKQLQADKDAGLLKGADIDYIRRFIESARPKQTSTPKTSTPTTIINRRNIRNIGGLTGGIM</sequence>